<evidence type="ECO:0000313" key="2">
    <source>
        <dbReference type="Proteomes" id="UP001156870"/>
    </source>
</evidence>
<gene>
    <name evidence="1" type="ORF">GCM10007877_05300</name>
</gene>
<accession>A0AA37WMB8</accession>
<evidence type="ECO:0000313" key="1">
    <source>
        <dbReference type="EMBL" id="GLS24816.1"/>
    </source>
</evidence>
<keyword evidence="2" id="KW-1185">Reference proteome</keyword>
<dbReference type="RefSeq" id="WP_232592360.1">
    <property type="nucleotide sequence ID" value="NZ_BSPD01000020.1"/>
</dbReference>
<dbReference type="Pfam" id="PF11042">
    <property type="entry name" value="DUF2750"/>
    <property type="match status" value="1"/>
</dbReference>
<protein>
    <recommendedName>
        <fullName evidence="3">DUF2750 domain-containing protein</fullName>
    </recommendedName>
</protein>
<evidence type="ECO:0008006" key="3">
    <source>
        <dbReference type="Google" id="ProtNLM"/>
    </source>
</evidence>
<comment type="caution">
    <text evidence="1">The sequence shown here is derived from an EMBL/GenBank/DDBJ whole genome shotgun (WGS) entry which is preliminary data.</text>
</comment>
<dbReference type="InterPro" id="IPR021284">
    <property type="entry name" value="DUF2750"/>
</dbReference>
<proteinExistence type="predicted"/>
<dbReference type="Proteomes" id="UP001156870">
    <property type="component" value="Unassembled WGS sequence"/>
</dbReference>
<sequence length="122" mass="13900">MTTEPLGPEADENYDRFIVEALDNGCVWGLEGPEGWALCPSEKYVDSDVMPFWSQPEFAERHCAEEWQGYEVIAISTEEFIEDWLPGMHEDVFLVGVNWDAAMEGTEVEPLDLLADLEEELK</sequence>
<dbReference type="EMBL" id="BSPD01000020">
    <property type="protein sequence ID" value="GLS24816.1"/>
    <property type="molecule type" value="Genomic_DNA"/>
</dbReference>
<organism evidence="1 2">
    <name type="scientific">Marinibactrum halimedae</name>
    <dbReference type="NCBI Taxonomy" id="1444977"/>
    <lineage>
        <taxon>Bacteria</taxon>
        <taxon>Pseudomonadati</taxon>
        <taxon>Pseudomonadota</taxon>
        <taxon>Gammaproteobacteria</taxon>
        <taxon>Cellvibrionales</taxon>
        <taxon>Cellvibrionaceae</taxon>
        <taxon>Marinibactrum</taxon>
    </lineage>
</organism>
<reference evidence="1 2" key="1">
    <citation type="journal article" date="2014" name="Int. J. Syst. Evol. Microbiol.">
        <title>Complete genome sequence of Corynebacterium casei LMG S-19264T (=DSM 44701T), isolated from a smear-ripened cheese.</title>
        <authorList>
            <consortium name="US DOE Joint Genome Institute (JGI-PGF)"/>
            <person name="Walter F."/>
            <person name="Albersmeier A."/>
            <person name="Kalinowski J."/>
            <person name="Ruckert C."/>
        </authorList>
    </citation>
    <scope>NUCLEOTIDE SEQUENCE [LARGE SCALE GENOMIC DNA]</scope>
    <source>
        <strain evidence="1 2">NBRC 110095</strain>
    </source>
</reference>
<dbReference type="AlphaFoldDB" id="A0AA37WMB8"/>
<name>A0AA37WMB8_9GAMM</name>